<proteinExistence type="predicted"/>
<sequence length="280" mass="31410">MKRTVSLLITVLLVLSVMTPAYAKTKSETVTISLDKIEDLLPSSTTGEKYSLQLLNAKLKYLACCNDALKTVSNANTYDSKAQAQAVAEKKLELGYISQKEYDDTVKNLKDTVTGQTTDTSTRAQNLLSLRHLFGLDDDDKMTVQAADYSKINLDKINNVSYKRDLKDNDLNDLSGNDATDTELTGKVEAFKSLYDALYHASLTYQTALTDYQTKESDAKLVQSKFQQGYATKQELDDINRDLSTLKTTLDIDRNNLYAAYLKYDFVRNNPDDYPSVFAN</sequence>
<feature type="signal peptide" evidence="1">
    <location>
        <begin position="1"/>
        <end position="23"/>
    </location>
</feature>
<dbReference type="Proteomes" id="UP001082703">
    <property type="component" value="Unassembled WGS sequence"/>
</dbReference>
<keyword evidence="3" id="KW-1185">Reference proteome</keyword>
<gene>
    <name evidence="2" type="ORF">OUY18_07745</name>
</gene>
<evidence type="ECO:0000256" key="1">
    <source>
        <dbReference type="SAM" id="SignalP"/>
    </source>
</evidence>
<comment type="caution">
    <text evidence="2">The sequence shown here is derived from an EMBL/GenBank/DDBJ whole genome shotgun (WGS) entry which is preliminary data.</text>
</comment>
<evidence type="ECO:0008006" key="4">
    <source>
        <dbReference type="Google" id="ProtNLM"/>
    </source>
</evidence>
<evidence type="ECO:0000313" key="2">
    <source>
        <dbReference type="EMBL" id="MCY1714143.1"/>
    </source>
</evidence>
<dbReference type="EMBL" id="JAPOHA010000006">
    <property type="protein sequence ID" value="MCY1714143.1"/>
    <property type="molecule type" value="Genomic_DNA"/>
</dbReference>
<organism evidence="2 3">
    <name type="scientific">Caproiciproducens galactitolivorans</name>
    <dbReference type="NCBI Taxonomy" id="642589"/>
    <lineage>
        <taxon>Bacteria</taxon>
        <taxon>Bacillati</taxon>
        <taxon>Bacillota</taxon>
        <taxon>Clostridia</taxon>
        <taxon>Eubacteriales</taxon>
        <taxon>Acutalibacteraceae</taxon>
        <taxon>Caproiciproducens</taxon>
    </lineage>
</organism>
<feature type="chain" id="PRO_5045292453" description="Outer membrane efflux protein" evidence="1">
    <location>
        <begin position="24"/>
        <end position="280"/>
    </location>
</feature>
<evidence type="ECO:0000313" key="3">
    <source>
        <dbReference type="Proteomes" id="UP001082703"/>
    </source>
</evidence>
<protein>
    <recommendedName>
        <fullName evidence="4">Outer membrane efflux protein</fullName>
    </recommendedName>
</protein>
<reference evidence="2 3" key="1">
    <citation type="submission" date="2022-11" db="EMBL/GenBank/DDBJ databases">
        <authorList>
            <person name="Caiyu Z."/>
        </authorList>
    </citation>
    <scope>NUCLEOTIDE SEQUENCE [LARGE SCALE GENOMIC DNA]</scope>
    <source>
        <strain evidence="2 3">YR-4</strain>
    </source>
</reference>
<name>A0ABT4BVP0_9FIRM</name>
<dbReference type="RefSeq" id="WP_268058190.1">
    <property type="nucleotide sequence ID" value="NZ_JAPOHA010000006.1"/>
</dbReference>
<keyword evidence="1" id="KW-0732">Signal</keyword>
<accession>A0ABT4BVP0</accession>